<reference evidence="6 7" key="1">
    <citation type="submission" date="2014-09" db="EMBL/GenBank/DDBJ databases">
        <authorList>
            <person name="McGinnis J.M."/>
            <person name="Wolfgang W.J."/>
        </authorList>
    </citation>
    <scope>NUCLEOTIDE SEQUENCE [LARGE SCALE GENOMIC DNA]</scope>
    <source>
        <strain evidence="6 7">HAMBI 3106</strain>
    </source>
</reference>
<dbReference type="Pfam" id="PF03446">
    <property type="entry name" value="NAD_binding_2"/>
    <property type="match status" value="1"/>
</dbReference>
<evidence type="ECO:0000256" key="3">
    <source>
        <dbReference type="PIRSR" id="PIRSR000103-1"/>
    </source>
</evidence>
<keyword evidence="1" id="KW-0560">Oxidoreductase</keyword>
<keyword evidence="7" id="KW-1185">Reference proteome</keyword>
<dbReference type="PANTHER" id="PTHR43060:SF15">
    <property type="entry name" value="3-HYDROXYISOBUTYRATE DEHYDROGENASE-LIKE 1, MITOCHONDRIAL-RELATED"/>
    <property type="match status" value="1"/>
</dbReference>
<dbReference type="InterPro" id="IPR029154">
    <property type="entry name" value="HIBADH-like_NADP-bd"/>
</dbReference>
<comment type="caution">
    <text evidence="6">The sequence shown here is derived from an EMBL/GenBank/DDBJ whole genome shotgun (WGS) entry which is preliminary data.</text>
</comment>
<keyword evidence="2" id="KW-0520">NAD</keyword>
<organism evidence="6 7">
    <name type="scientific">Paracoccus sphaerophysae</name>
    <dbReference type="NCBI Taxonomy" id="690417"/>
    <lineage>
        <taxon>Bacteria</taxon>
        <taxon>Pseudomonadati</taxon>
        <taxon>Pseudomonadota</taxon>
        <taxon>Alphaproteobacteria</taxon>
        <taxon>Rhodobacterales</taxon>
        <taxon>Paracoccaceae</taxon>
        <taxon>Paracoccus</taxon>
    </lineage>
</organism>
<sequence>MTAQLALIGAGAMGGAIGARFRATGHLLRVFDLDSARVATLTAQGAVAAGSAAEAARQAQAVILSLNSARIVEVAVFGPAGVAEGAAAGTLIIDMSSIDPAATRNLAQRAAEAGLAWVDAPLSGGAPKAATGELTLMLGGADADVDRARLVLAAVAANITHMGPAGAGQATKLINQVLCGLNFLAVAEATALAEAAGIAAERIPLALRGGRADSAILQEYMPRFATRDYRRTGRIDNMVKDLDGALAVARATTTAMPLTAVCAEVHRMLTAAGLGGEDQAALMEYFRPRLMLEND</sequence>
<evidence type="ECO:0000256" key="1">
    <source>
        <dbReference type="ARBA" id="ARBA00023002"/>
    </source>
</evidence>
<evidence type="ECO:0000256" key="2">
    <source>
        <dbReference type="ARBA" id="ARBA00023027"/>
    </source>
</evidence>
<dbReference type="Gene3D" id="1.10.1040.10">
    <property type="entry name" value="N-(1-d-carboxylethyl)-l-norvaline Dehydrogenase, domain 2"/>
    <property type="match status" value="1"/>
</dbReference>
<dbReference type="RefSeq" id="WP_036717194.1">
    <property type="nucleotide sequence ID" value="NZ_JRKS01000008.1"/>
</dbReference>
<dbReference type="PIRSF" id="PIRSF000103">
    <property type="entry name" value="HIBADH"/>
    <property type="match status" value="1"/>
</dbReference>
<dbReference type="InterPro" id="IPR008927">
    <property type="entry name" value="6-PGluconate_DH-like_C_sf"/>
</dbReference>
<gene>
    <name evidence="6" type="ORF">IC63_04280</name>
</gene>
<evidence type="ECO:0000259" key="4">
    <source>
        <dbReference type="Pfam" id="PF03446"/>
    </source>
</evidence>
<dbReference type="OrthoDB" id="9812907at2"/>
<reference evidence="6 7" key="2">
    <citation type="submission" date="2014-10" db="EMBL/GenBank/DDBJ databases">
        <title>Paracoccus sanguinis sp. nov., isolated from clinical specimens of New York State patients.</title>
        <authorList>
            <person name="Mingle L.A."/>
            <person name="Cole J.A."/>
            <person name="Lapierre P."/>
            <person name="Musser K.A."/>
        </authorList>
    </citation>
    <scope>NUCLEOTIDE SEQUENCE [LARGE SCALE GENOMIC DNA]</scope>
    <source>
        <strain evidence="6 7">HAMBI 3106</strain>
    </source>
</reference>
<feature type="domain" description="3-hydroxyisobutyrate dehydrogenase-like NAD-binding" evidence="5">
    <location>
        <begin position="166"/>
        <end position="285"/>
    </location>
</feature>
<dbReference type="PANTHER" id="PTHR43060">
    <property type="entry name" value="3-HYDROXYISOBUTYRATE DEHYDROGENASE-LIKE 1, MITOCHONDRIAL-RELATED"/>
    <property type="match status" value="1"/>
</dbReference>
<dbReference type="EMBL" id="JRKS01000008">
    <property type="protein sequence ID" value="KGJ08634.1"/>
    <property type="molecule type" value="Genomic_DNA"/>
</dbReference>
<evidence type="ECO:0000313" key="7">
    <source>
        <dbReference type="Proteomes" id="UP000029917"/>
    </source>
</evidence>
<accession>A0A099FDP8</accession>
<dbReference type="Pfam" id="PF14833">
    <property type="entry name" value="NAD_binding_11"/>
    <property type="match status" value="1"/>
</dbReference>
<dbReference type="GO" id="GO:0051287">
    <property type="term" value="F:NAD binding"/>
    <property type="evidence" value="ECO:0007669"/>
    <property type="project" value="InterPro"/>
</dbReference>
<evidence type="ECO:0000313" key="6">
    <source>
        <dbReference type="EMBL" id="KGJ08634.1"/>
    </source>
</evidence>
<dbReference type="InterPro" id="IPR013328">
    <property type="entry name" value="6PGD_dom2"/>
</dbReference>
<dbReference type="SUPFAM" id="SSF48179">
    <property type="entry name" value="6-phosphogluconate dehydrogenase C-terminal domain-like"/>
    <property type="match status" value="1"/>
</dbReference>
<dbReference type="Proteomes" id="UP000029917">
    <property type="component" value="Unassembled WGS sequence"/>
</dbReference>
<dbReference type="InterPro" id="IPR036291">
    <property type="entry name" value="NAD(P)-bd_dom_sf"/>
</dbReference>
<dbReference type="InterPro" id="IPR006115">
    <property type="entry name" value="6PGDH_NADP-bd"/>
</dbReference>
<dbReference type="GO" id="GO:0050661">
    <property type="term" value="F:NADP binding"/>
    <property type="evidence" value="ECO:0007669"/>
    <property type="project" value="InterPro"/>
</dbReference>
<proteinExistence type="predicted"/>
<dbReference type="Gene3D" id="3.40.50.720">
    <property type="entry name" value="NAD(P)-binding Rossmann-like Domain"/>
    <property type="match status" value="1"/>
</dbReference>
<feature type="active site" evidence="3">
    <location>
        <position position="172"/>
    </location>
</feature>
<name>A0A099FDP8_9RHOB</name>
<feature type="domain" description="6-phosphogluconate dehydrogenase NADP-binding" evidence="4">
    <location>
        <begin position="5"/>
        <end position="163"/>
    </location>
</feature>
<dbReference type="InterPro" id="IPR015815">
    <property type="entry name" value="HIBADH-related"/>
</dbReference>
<protein>
    <submittedName>
        <fullName evidence="6">6-phosphogluconate dehydrogenase</fullName>
    </submittedName>
</protein>
<dbReference type="STRING" id="690417.IC63_04280"/>
<evidence type="ECO:0000259" key="5">
    <source>
        <dbReference type="Pfam" id="PF14833"/>
    </source>
</evidence>
<dbReference type="GO" id="GO:0016491">
    <property type="term" value="F:oxidoreductase activity"/>
    <property type="evidence" value="ECO:0007669"/>
    <property type="project" value="UniProtKB-KW"/>
</dbReference>
<dbReference type="AlphaFoldDB" id="A0A099FDP8"/>
<dbReference type="SUPFAM" id="SSF51735">
    <property type="entry name" value="NAD(P)-binding Rossmann-fold domains"/>
    <property type="match status" value="1"/>
</dbReference>